<keyword evidence="2" id="KW-1133">Transmembrane helix</keyword>
<reference evidence="3" key="1">
    <citation type="submission" date="2022-03" db="EMBL/GenBank/DDBJ databases">
        <authorList>
            <person name="Martin C."/>
        </authorList>
    </citation>
    <scope>NUCLEOTIDE SEQUENCE</scope>
</reference>
<dbReference type="Proteomes" id="UP000749559">
    <property type="component" value="Unassembled WGS sequence"/>
</dbReference>
<evidence type="ECO:0000313" key="3">
    <source>
        <dbReference type="EMBL" id="CAH1783437.1"/>
    </source>
</evidence>
<keyword evidence="4" id="KW-1185">Reference proteome</keyword>
<dbReference type="AlphaFoldDB" id="A0A8S4NTB4"/>
<evidence type="ECO:0000256" key="2">
    <source>
        <dbReference type="SAM" id="Phobius"/>
    </source>
</evidence>
<proteinExistence type="predicted"/>
<keyword evidence="2" id="KW-0472">Membrane</keyword>
<organism evidence="3 4">
    <name type="scientific">Owenia fusiformis</name>
    <name type="common">Polychaete worm</name>
    <dbReference type="NCBI Taxonomy" id="6347"/>
    <lineage>
        <taxon>Eukaryota</taxon>
        <taxon>Metazoa</taxon>
        <taxon>Spiralia</taxon>
        <taxon>Lophotrochozoa</taxon>
        <taxon>Annelida</taxon>
        <taxon>Polychaeta</taxon>
        <taxon>Sedentaria</taxon>
        <taxon>Canalipalpata</taxon>
        <taxon>Sabellida</taxon>
        <taxon>Oweniida</taxon>
        <taxon>Oweniidae</taxon>
        <taxon>Owenia</taxon>
    </lineage>
</organism>
<feature type="region of interest" description="Disordered" evidence="1">
    <location>
        <begin position="78"/>
        <end position="99"/>
    </location>
</feature>
<comment type="caution">
    <text evidence="3">The sequence shown here is derived from an EMBL/GenBank/DDBJ whole genome shotgun (WGS) entry which is preliminary data.</text>
</comment>
<evidence type="ECO:0000313" key="4">
    <source>
        <dbReference type="Proteomes" id="UP000749559"/>
    </source>
</evidence>
<sequence length="99" mass="10427">MVKSGFFAWLVLLSLVAISVGSSVFLRRHKRAESGGDVDCGTFQQCGRGFPSCGKGCKCRASSSTGWKYCEPRKANNVAPVKPAPVEPAPVEPAPATGK</sequence>
<protein>
    <submittedName>
        <fullName evidence="3">Uncharacterized protein</fullName>
    </submittedName>
</protein>
<gene>
    <name evidence="3" type="ORF">OFUS_LOCUS9783</name>
</gene>
<feature type="transmembrane region" description="Helical" evidence="2">
    <location>
        <begin position="6"/>
        <end position="26"/>
    </location>
</feature>
<accession>A0A8S4NTB4</accession>
<evidence type="ECO:0000256" key="1">
    <source>
        <dbReference type="SAM" id="MobiDB-lite"/>
    </source>
</evidence>
<keyword evidence="2" id="KW-0812">Transmembrane</keyword>
<name>A0A8S4NTB4_OWEFU</name>
<feature type="compositionally biased region" description="Pro residues" evidence="1">
    <location>
        <begin position="82"/>
        <end position="93"/>
    </location>
</feature>
<dbReference type="EMBL" id="CAIIXF020000005">
    <property type="protein sequence ID" value="CAH1783437.1"/>
    <property type="molecule type" value="Genomic_DNA"/>
</dbReference>